<feature type="transmembrane region" description="Helical" evidence="7">
    <location>
        <begin position="115"/>
        <end position="135"/>
    </location>
</feature>
<keyword evidence="3 7" id="KW-0812">Transmembrane</keyword>
<dbReference type="EMBL" id="JAIBCX010000009">
    <property type="protein sequence ID" value="MCJ8353419.1"/>
    <property type="molecule type" value="Genomic_DNA"/>
</dbReference>
<evidence type="ECO:0000313" key="10">
    <source>
        <dbReference type="Proteomes" id="UP001202887"/>
    </source>
</evidence>
<dbReference type="Pfam" id="PF04138">
    <property type="entry name" value="GtrA_DPMS_TM"/>
    <property type="match status" value="1"/>
</dbReference>
<evidence type="ECO:0000256" key="7">
    <source>
        <dbReference type="SAM" id="Phobius"/>
    </source>
</evidence>
<dbReference type="GO" id="GO:0000271">
    <property type="term" value="P:polysaccharide biosynthetic process"/>
    <property type="evidence" value="ECO:0007669"/>
    <property type="project" value="InterPro"/>
</dbReference>
<evidence type="ECO:0000256" key="2">
    <source>
        <dbReference type="ARBA" id="ARBA00009399"/>
    </source>
</evidence>
<feature type="transmembrane region" description="Helical" evidence="7">
    <location>
        <begin position="46"/>
        <end position="66"/>
    </location>
</feature>
<reference evidence="9" key="1">
    <citation type="journal article" date="2021" name="Polymers (Basel)">
        <title>Highly Stretchable Bacterial Cellulose Produced by Komagataeibacter hansenii SI1.</title>
        <authorList>
            <person name="Cielecka I."/>
            <person name="Ryngajllo M."/>
            <person name="Maniukiewicz W."/>
            <person name="Bielecki S."/>
        </authorList>
    </citation>
    <scope>NUCLEOTIDE SEQUENCE</scope>
    <source>
        <strain evidence="9">SI1</strain>
    </source>
</reference>
<keyword evidence="4 7" id="KW-1133">Transmembrane helix</keyword>
<feature type="transmembrane region" description="Helical" evidence="7">
    <location>
        <begin position="21"/>
        <end position="40"/>
    </location>
</feature>
<feature type="transmembrane region" description="Helical" evidence="7">
    <location>
        <begin position="87"/>
        <end position="109"/>
    </location>
</feature>
<dbReference type="Proteomes" id="UP001202887">
    <property type="component" value="Unassembled WGS sequence"/>
</dbReference>
<proteinExistence type="inferred from homology"/>
<dbReference type="GO" id="GO:0005886">
    <property type="term" value="C:plasma membrane"/>
    <property type="evidence" value="ECO:0007669"/>
    <property type="project" value="TreeGrafter"/>
</dbReference>
<dbReference type="AlphaFoldDB" id="A0AAW5ESA9"/>
<evidence type="ECO:0000313" key="9">
    <source>
        <dbReference type="EMBL" id="MCJ8353419.1"/>
    </source>
</evidence>
<name>A0AAW5ESA9_NOVHA</name>
<comment type="caution">
    <text evidence="9">The sequence shown here is derived from an EMBL/GenBank/DDBJ whole genome shotgun (WGS) entry which is preliminary data.</text>
</comment>
<dbReference type="PANTHER" id="PTHR38459:SF1">
    <property type="entry name" value="PROPHAGE BACTOPRENOL-LINKED GLUCOSE TRANSLOCASE HOMOLOG"/>
    <property type="match status" value="1"/>
</dbReference>
<keyword evidence="5 7" id="KW-0472">Membrane</keyword>
<feature type="region of interest" description="Disordered" evidence="6">
    <location>
        <begin position="145"/>
        <end position="181"/>
    </location>
</feature>
<dbReference type="PANTHER" id="PTHR38459">
    <property type="entry name" value="PROPHAGE BACTOPRENOL-LINKED GLUCOSE TRANSLOCASE HOMOLOG"/>
    <property type="match status" value="1"/>
</dbReference>
<reference evidence="9" key="2">
    <citation type="submission" date="2022-03" db="EMBL/GenBank/DDBJ databases">
        <authorList>
            <person name="Ryngajllo M."/>
            <person name="Jacek P."/>
            <person name="Kubiak K."/>
        </authorList>
    </citation>
    <scope>NUCLEOTIDE SEQUENCE</scope>
    <source>
        <strain evidence="9">SI1</strain>
    </source>
</reference>
<evidence type="ECO:0000256" key="6">
    <source>
        <dbReference type="SAM" id="MobiDB-lite"/>
    </source>
</evidence>
<protein>
    <submittedName>
        <fullName evidence="9">GtrA family protein</fullName>
    </submittedName>
</protein>
<evidence type="ECO:0000256" key="3">
    <source>
        <dbReference type="ARBA" id="ARBA00022692"/>
    </source>
</evidence>
<dbReference type="InterPro" id="IPR051401">
    <property type="entry name" value="GtrA_CellWall_Glycosyl"/>
</dbReference>
<accession>A0AAW5ESA9</accession>
<dbReference type="InterPro" id="IPR007267">
    <property type="entry name" value="GtrA_DPMS_TM"/>
</dbReference>
<organism evidence="9 10">
    <name type="scientific">Novacetimonas hansenii</name>
    <name type="common">Komagataeibacter hansenii</name>
    <dbReference type="NCBI Taxonomy" id="436"/>
    <lineage>
        <taxon>Bacteria</taxon>
        <taxon>Pseudomonadati</taxon>
        <taxon>Pseudomonadota</taxon>
        <taxon>Alphaproteobacteria</taxon>
        <taxon>Acetobacterales</taxon>
        <taxon>Acetobacteraceae</taxon>
        <taxon>Novacetimonas</taxon>
    </lineage>
</organism>
<dbReference type="RefSeq" id="WP_247066583.1">
    <property type="nucleotide sequence ID" value="NZ_CP094848.1"/>
</dbReference>
<evidence type="ECO:0000259" key="8">
    <source>
        <dbReference type="Pfam" id="PF04138"/>
    </source>
</evidence>
<comment type="similarity">
    <text evidence="2">Belongs to the GtrA family.</text>
</comment>
<feature type="domain" description="GtrA/DPMS transmembrane" evidence="8">
    <location>
        <begin position="23"/>
        <end position="141"/>
    </location>
</feature>
<comment type="subcellular location">
    <subcellularLocation>
        <location evidence="1">Membrane</location>
        <topology evidence="1">Multi-pass membrane protein</topology>
    </subcellularLocation>
</comment>
<evidence type="ECO:0000256" key="5">
    <source>
        <dbReference type="ARBA" id="ARBA00023136"/>
    </source>
</evidence>
<evidence type="ECO:0000256" key="1">
    <source>
        <dbReference type="ARBA" id="ARBA00004141"/>
    </source>
</evidence>
<gene>
    <name evidence="9" type="ORF">K1W68_05330</name>
</gene>
<evidence type="ECO:0000256" key="4">
    <source>
        <dbReference type="ARBA" id="ARBA00022989"/>
    </source>
</evidence>
<sequence length="181" mass="19912">MRKRTDCAATHDSGRAPIFQFLRFGIVGALGLGWDTAAVYALRPLVGLGCAAIIAYFVAASSNWWCNRLWTFRNRGNRHHFLHQWARFMAGNTVGFCLNRGCVFVLFHLSATCRLYPVLALAAGALSGMTANFHISRKHVFQHARPDMTPPVASGTSSGDRPATMEPNGVRHLLGEKDKSP</sequence>